<organism evidence="2">
    <name type="scientific">Caenorhabditis remanei</name>
    <name type="common">Caenorhabditis vulgaris</name>
    <dbReference type="NCBI Taxonomy" id="31234"/>
    <lineage>
        <taxon>Eukaryota</taxon>
        <taxon>Metazoa</taxon>
        <taxon>Ecdysozoa</taxon>
        <taxon>Nematoda</taxon>
        <taxon>Chromadorea</taxon>
        <taxon>Rhabditida</taxon>
        <taxon>Rhabditina</taxon>
        <taxon>Rhabditomorpha</taxon>
        <taxon>Rhabditoidea</taxon>
        <taxon>Rhabditidae</taxon>
        <taxon>Peloderinae</taxon>
        <taxon>Caenorhabditis</taxon>
    </lineage>
</organism>
<sequence length="246" mass="28202">MPLPFSYPGLRCVLEHLEAVKRAHIIGRAPSLQKIDKLVPLCLGNLNIGLNFSNKELIINKLSIKCKKDEVKFKMNVKKFSRQISKSQEDKMNKVVHFYICNRSITNVDKLYLGPSARPDVKGLNLKLRINSLNAFVREKYETAFPFIDPRSYPLKTLTTMPYTAIFDNLHVTSAETLHLHFFSGLAVRLDNLKKLNNQTVSFGYCSSSSVEIVPFIEYYIETKKDIKTTKYDLPLQNIDIFAIQP</sequence>
<gene>
    <name evidence="1" type="ORF">CRE_17385</name>
</gene>
<dbReference type="Proteomes" id="UP000008281">
    <property type="component" value="Unassembled WGS sequence"/>
</dbReference>
<evidence type="ECO:0000313" key="1">
    <source>
        <dbReference type="EMBL" id="EFO83965.1"/>
    </source>
</evidence>
<dbReference type="AlphaFoldDB" id="E3N230"/>
<dbReference type="PANTHER" id="PTHR31379:SF1">
    <property type="entry name" value="F-BOX C PROTEIN-RELATED"/>
    <property type="match status" value="1"/>
</dbReference>
<dbReference type="HOGENOM" id="CLU_042576_3_1_1"/>
<keyword evidence="2" id="KW-1185">Reference proteome</keyword>
<dbReference type="InterPro" id="IPR021942">
    <property type="entry name" value="DUF3557"/>
</dbReference>
<dbReference type="PANTHER" id="PTHR31379">
    <property type="entry name" value="F-BOX C PROTEIN-RELATED-RELATED"/>
    <property type="match status" value="1"/>
</dbReference>
<dbReference type="Pfam" id="PF12078">
    <property type="entry name" value="DUF3557"/>
    <property type="match status" value="1"/>
</dbReference>
<name>E3N230_CAERE</name>
<reference evidence="1" key="1">
    <citation type="submission" date="2007-07" db="EMBL/GenBank/DDBJ databases">
        <title>PCAP assembly of the Caenorhabditis remanei genome.</title>
        <authorList>
            <consortium name="The Caenorhabditis remanei Sequencing Consortium"/>
            <person name="Wilson R.K."/>
        </authorList>
    </citation>
    <scope>NUCLEOTIDE SEQUENCE [LARGE SCALE GENOMIC DNA]</scope>
    <source>
        <strain evidence="1">PB4641</strain>
    </source>
</reference>
<dbReference type="EMBL" id="DS268511">
    <property type="protein sequence ID" value="EFO83965.1"/>
    <property type="molecule type" value="Genomic_DNA"/>
</dbReference>
<evidence type="ECO:0000313" key="2">
    <source>
        <dbReference type="Proteomes" id="UP000008281"/>
    </source>
</evidence>
<accession>E3N230</accession>
<evidence type="ECO:0008006" key="3">
    <source>
        <dbReference type="Google" id="ProtNLM"/>
    </source>
</evidence>
<proteinExistence type="predicted"/>
<protein>
    <recommendedName>
        <fullName evidence="3">DUF38 domain-containing protein</fullName>
    </recommendedName>
</protein>
<dbReference type="InParanoid" id="E3N230"/>